<dbReference type="PROSITE" id="PS51257">
    <property type="entry name" value="PROKAR_LIPOPROTEIN"/>
    <property type="match status" value="1"/>
</dbReference>
<organism evidence="4">
    <name type="scientific">freshwater metagenome</name>
    <dbReference type="NCBI Taxonomy" id="449393"/>
    <lineage>
        <taxon>unclassified sequences</taxon>
        <taxon>metagenomes</taxon>
        <taxon>ecological metagenomes</taxon>
    </lineage>
</organism>
<keyword evidence="1" id="KW-0813">Transport</keyword>
<dbReference type="SUPFAM" id="SSF53850">
    <property type="entry name" value="Periplasmic binding protein-like II"/>
    <property type="match status" value="1"/>
</dbReference>
<feature type="domain" description="PBP" evidence="3">
    <location>
        <begin position="32"/>
        <end position="284"/>
    </location>
</feature>
<dbReference type="PANTHER" id="PTHR30570">
    <property type="entry name" value="PERIPLASMIC PHOSPHATE BINDING COMPONENT OF PHOSPHATE ABC TRANSPORTER"/>
    <property type="match status" value="1"/>
</dbReference>
<name>A0A6J7IYY7_9ZZZZ</name>
<evidence type="ECO:0000256" key="1">
    <source>
        <dbReference type="ARBA" id="ARBA00022448"/>
    </source>
</evidence>
<dbReference type="InterPro" id="IPR024370">
    <property type="entry name" value="PBP_domain"/>
</dbReference>
<evidence type="ECO:0000259" key="3">
    <source>
        <dbReference type="Pfam" id="PF12849"/>
    </source>
</evidence>
<reference evidence="4" key="1">
    <citation type="submission" date="2020-05" db="EMBL/GenBank/DDBJ databases">
        <authorList>
            <person name="Chiriac C."/>
            <person name="Salcher M."/>
            <person name="Ghai R."/>
            <person name="Kavagutti S V."/>
        </authorList>
    </citation>
    <scope>NUCLEOTIDE SEQUENCE</scope>
</reference>
<dbReference type="AlphaFoldDB" id="A0A6J7IYY7"/>
<sequence>MRLAKPSITISALALTALALAACGGGSSGSSDSGLSGQVAIDGSSTVFPLTALAAEDFQVENSGVQVKVGSSGTGGGFEKFCRGETDANDASRPIKDEEAAACAAAGITYGALTVAVDAITVVVNKENTWATCLTTDQLAAIWSPDSVVGSWNEVDPSFPAEPIKLFGPGTDSGTFDYFTDVVNGEEGASRTDFTPSEDDNVIVQGVSGSKGGLGYFGFTYYEENADSLNAVQIDSGSGCVSPSAATAQDGTYTPLSRPLFVYPSVDALARPEVAAFFQFYVDNDASIAEGAQYVPLNDSQRQQLEQDFDALLSKAGAVGASPSAASQ</sequence>
<gene>
    <name evidence="4" type="ORF">UFOPK3772_00592</name>
</gene>
<keyword evidence="2" id="KW-0732">Signal</keyword>
<dbReference type="InterPro" id="IPR011862">
    <property type="entry name" value="Phos-bd"/>
</dbReference>
<proteinExistence type="predicted"/>
<dbReference type="Pfam" id="PF12849">
    <property type="entry name" value="PBP_like_2"/>
    <property type="match status" value="1"/>
</dbReference>
<dbReference type="GO" id="GO:0042301">
    <property type="term" value="F:phosphate ion binding"/>
    <property type="evidence" value="ECO:0007669"/>
    <property type="project" value="InterPro"/>
</dbReference>
<dbReference type="EMBL" id="CAFBNE010000012">
    <property type="protein sequence ID" value="CAB4936303.1"/>
    <property type="molecule type" value="Genomic_DNA"/>
</dbReference>
<dbReference type="CDD" id="cd13654">
    <property type="entry name" value="PBP2_phosphate_like_2"/>
    <property type="match status" value="1"/>
</dbReference>
<accession>A0A6J7IYY7</accession>
<dbReference type="Gene3D" id="3.40.190.10">
    <property type="entry name" value="Periplasmic binding protein-like II"/>
    <property type="match status" value="2"/>
</dbReference>
<dbReference type="NCBIfam" id="TIGR02136">
    <property type="entry name" value="ptsS_2"/>
    <property type="match status" value="1"/>
</dbReference>
<dbReference type="PANTHER" id="PTHR30570:SF1">
    <property type="entry name" value="PHOSPHATE-BINDING PROTEIN PSTS"/>
    <property type="match status" value="1"/>
</dbReference>
<dbReference type="InterPro" id="IPR050811">
    <property type="entry name" value="Phosphate_ABC_transporter"/>
</dbReference>
<evidence type="ECO:0000313" key="4">
    <source>
        <dbReference type="EMBL" id="CAB4936303.1"/>
    </source>
</evidence>
<evidence type="ECO:0000256" key="2">
    <source>
        <dbReference type="ARBA" id="ARBA00022729"/>
    </source>
</evidence>
<protein>
    <submittedName>
        <fullName evidence="4">Unannotated protein</fullName>
    </submittedName>
</protein>